<proteinExistence type="predicted"/>
<dbReference type="Proteomes" id="UP000037784">
    <property type="component" value="Unassembled WGS sequence"/>
</dbReference>
<gene>
    <name evidence="1" type="ORF">ARMA_0880</name>
</gene>
<reference evidence="2" key="2">
    <citation type="submission" date="2015-08" db="EMBL/GenBank/DDBJ databases">
        <title>Draft Genome Sequence of a Heterotrophic Facultative Anaerobic Bacterium Ardenticatena maritima Strain 110S.</title>
        <authorList>
            <person name="Kawaichi S."/>
            <person name="Yoshida T."/>
            <person name="Sako Y."/>
            <person name="Nakamura R."/>
        </authorList>
    </citation>
    <scope>NUCLEOTIDE SEQUENCE [LARGE SCALE GENOMIC DNA]</scope>
    <source>
        <strain evidence="2">110S</strain>
    </source>
</reference>
<comment type="caution">
    <text evidence="1">The sequence shown here is derived from an EMBL/GenBank/DDBJ whole genome shotgun (WGS) entry which is preliminary data.</text>
</comment>
<evidence type="ECO:0000313" key="1">
    <source>
        <dbReference type="EMBL" id="GAP62458.1"/>
    </source>
</evidence>
<keyword evidence="2" id="KW-1185">Reference proteome</keyword>
<dbReference type="EMBL" id="BBZA01000059">
    <property type="protein sequence ID" value="GAP62458.1"/>
    <property type="molecule type" value="Genomic_DNA"/>
</dbReference>
<evidence type="ECO:0000313" key="2">
    <source>
        <dbReference type="Proteomes" id="UP000037784"/>
    </source>
</evidence>
<sequence>MAMHFVSSNGTDTNDTYTQLSSSHVFTSPSCFLRESCAVGRR</sequence>
<protein>
    <submittedName>
        <fullName evidence="1">Uncharacterized protein</fullName>
    </submittedName>
</protein>
<accession>A0A0N0RFE1</accession>
<reference evidence="1 2" key="1">
    <citation type="journal article" date="2015" name="Genome Announc.">
        <title>Draft Genome Sequence of a Heterotrophic Facultative Anaerobic Thermophilic Bacterium, Ardenticatena maritima Strain 110ST.</title>
        <authorList>
            <person name="Kawaichi S."/>
            <person name="Yoshida T."/>
            <person name="Sako Y."/>
            <person name="Nakamura R."/>
        </authorList>
    </citation>
    <scope>NUCLEOTIDE SEQUENCE [LARGE SCALE GENOMIC DNA]</scope>
    <source>
        <strain evidence="1 2">110S</strain>
    </source>
</reference>
<dbReference type="AlphaFoldDB" id="A0A0N0RFE1"/>
<dbReference type="InParanoid" id="A0A0N0RFE1"/>
<name>A0A0N0RFE1_9CHLR</name>
<organism evidence="1 2">
    <name type="scientific">Ardenticatena maritima</name>
    <dbReference type="NCBI Taxonomy" id="872965"/>
    <lineage>
        <taxon>Bacteria</taxon>
        <taxon>Bacillati</taxon>
        <taxon>Chloroflexota</taxon>
        <taxon>Ardenticatenia</taxon>
        <taxon>Ardenticatenales</taxon>
        <taxon>Ardenticatenaceae</taxon>
        <taxon>Ardenticatena</taxon>
    </lineage>
</organism>